<evidence type="ECO:0000313" key="2">
    <source>
        <dbReference type="Proteomes" id="UP000789366"/>
    </source>
</evidence>
<dbReference type="EMBL" id="CAJVPW010005119">
    <property type="protein sequence ID" value="CAG8550254.1"/>
    <property type="molecule type" value="Genomic_DNA"/>
</dbReference>
<name>A0ACA9LUQ2_9GLOM</name>
<reference evidence="1" key="1">
    <citation type="submission" date="2021-06" db="EMBL/GenBank/DDBJ databases">
        <authorList>
            <person name="Kallberg Y."/>
            <person name="Tangrot J."/>
            <person name="Rosling A."/>
        </authorList>
    </citation>
    <scope>NUCLEOTIDE SEQUENCE</scope>
    <source>
        <strain evidence="1">28 12/20/2015</strain>
    </source>
</reference>
<accession>A0ACA9LUQ2</accession>
<comment type="caution">
    <text evidence="1">The sequence shown here is derived from an EMBL/GenBank/DDBJ whole genome shotgun (WGS) entry which is preliminary data.</text>
</comment>
<protein>
    <submittedName>
        <fullName evidence="1">15900_t:CDS:1</fullName>
    </submittedName>
</protein>
<sequence>MLTKNLSEVISHIEKEENPLMPKEIQDMNIEETCLQEQEIEEMYQIIIWIGK</sequence>
<gene>
    <name evidence="1" type="ORF">SPELUC_LOCUS5174</name>
</gene>
<feature type="non-terminal residue" evidence="1">
    <location>
        <position position="1"/>
    </location>
</feature>
<keyword evidence="2" id="KW-1185">Reference proteome</keyword>
<proteinExistence type="predicted"/>
<dbReference type="Proteomes" id="UP000789366">
    <property type="component" value="Unassembled WGS sequence"/>
</dbReference>
<organism evidence="1 2">
    <name type="scientific">Cetraspora pellucida</name>
    <dbReference type="NCBI Taxonomy" id="1433469"/>
    <lineage>
        <taxon>Eukaryota</taxon>
        <taxon>Fungi</taxon>
        <taxon>Fungi incertae sedis</taxon>
        <taxon>Mucoromycota</taxon>
        <taxon>Glomeromycotina</taxon>
        <taxon>Glomeromycetes</taxon>
        <taxon>Diversisporales</taxon>
        <taxon>Gigasporaceae</taxon>
        <taxon>Cetraspora</taxon>
    </lineage>
</organism>
<evidence type="ECO:0000313" key="1">
    <source>
        <dbReference type="EMBL" id="CAG8550254.1"/>
    </source>
</evidence>